<reference evidence="1 2" key="1">
    <citation type="journal article" date="2019" name="Int. J. Syst. Evol. Microbiol.">
        <title>The Global Catalogue of Microorganisms (GCM) 10K type strain sequencing project: providing services to taxonomists for standard genome sequencing and annotation.</title>
        <authorList>
            <consortium name="The Broad Institute Genomics Platform"/>
            <consortium name="The Broad Institute Genome Sequencing Center for Infectious Disease"/>
            <person name="Wu L."/>
            <person name="Ma J."/>
        </authorList>
    </citation>
    <scope>NUCLEOTIDE SEQUENCE [LARGE SCALE GENOMIC DNA]</scope>
    <source>
        <strain evidence="1 2">JCM 10649</strain>
    </source>
</reference>
<keyword evidence="2" id="KW-1185">Reference proteome</keyword>
<evidence type="ECO:0000313" key="2">
    <source>
        <dbReference type="Proteomes" id="UP001499895"/>
    </source>
</evidence>
<organism evidence="1 2">
    <name type="scientific">Streptomyces stramineus</name>
    <dbReference type="NCBI Taxonomy" id="173861"/>
    <lineage>
        <taxon>Bacteria</taxon>
        <taxon>Bacillati</taxon>
        <taxon>Actinomycetota</taxon>
        <taxon>Actinomycetes</taxon>
        <taxon>Kitasatosporales</taxon>
        <taxon>Streptomycetaceae</taxon>
        <taxon>Streptomyces</taxon>
    </lineage>
</organism>
<name>A0ABN1A0A8_9ACTN</name>
<evidence type="ECO:0000313" key="1">
    <source>
        <dbReference type="EMBL" id="GAA0464438.1"/>
    </source>
</evidence>
<dbReference type="EMBL" id="BAAAHB010000026">
    <property type="protein sequence ID" value="GAA0464438.1"/>
    <property type="molecule type" value="Genomic_DNA"/>
</dbReference>
<comment type="caution">
    <text evidence="1">The sequence shown here is derived from an EMBL/GenBank/DDBJ whole genome shotgun (WGS) entry which is preliminary data.</text>
</comment>
<proteinExistence type="predicted"/>
<gene>
    <name evidence="1" type="ORF">GCM10009544_28490</name>
</gene>
<accession>A0ABN1A0A8</accession>
<dbReference type="Proteomes" id="UP001499895">
    <property type="component" value="Unassembled WGS sequence"/>
</dbReference>
<sequence length="155" mass="17335">MLGRPRALHHQEWEKPVTLTTECTTGDELAENLLRGIGNEQMRAATRLLGAHRDGYWLRRFLDDRELAEAVNQPCQFIDRADTSPSVDWNAVALVLVTQPWVLKCSGSEQAVLEFAASLVGKTSVNLHKAINAADEDEFERMLRAMRQAAYGDVA</sequence>
<protein>
    <submittedName>
        <fullName evidence="1">Uncharacterized protein</fullName>
    </submittedName>
</protein>